<evidence type="ECO:0000259" key="5">
    <source>
        <dbReference type="PROSITE" id="PS50023"/>
    </source>
</evidence>
<dbReference type="SUPFAM" id="SSF57716">
    <property type="entry name" value="Glucocorticoid receptor-like (DNA-binding domain)"/>
    <property type="match status" value="1"/>
</dbReference>
<dbReference type="Gene3D" id="2.10.110.10">
    <property type="entry name" value="Cysteine Rich Protein"/>
    <property type="match status" value="2"/>
</dbReference>
<protein>
    <recommendedName>
        <fullName evidence="5">LIM zinc-binding domain-containing protein</fullName>
    </recommendedName>
</protein>
<keyword evidence="3 4" id="KW-0440">LIM domain</keyword>
<feature type="domain" description="LIM zinc-binding" evidence="5">
    <location>
        <begin position="139"/>
        <end position="200"/>
    </location>
</feature>
<accession>A0A1Y1VD11</accession>
<dbReference type="STRING" id="1754191.A0A1Y1VD11"/>
<dbReference type="Pfam" id="PF00412">
    <property type="entry name" value="LIM"/>
    <property type="match status" value="2"/>
</dbReference>
<evidence type="ECO:0000256" key="2">
    <source>
        <dbReference type="ARBA" id="ARBA00022833"/>
    </source>
</evidence>
<reference evidence="6 7" key="1">
    <citation type="submission" date="2016-08" db="EMBL/GenBank/DDBJ databases">
        <title>Genomes of anaerobic fungi encode conserved fungal cellulosomes for biomass hydrolysis.</title>
        <authorList>
            <consortium name="DOE Joint Genome Institute"/>
            <person name="Haitjema C.H."/>
            <person name="Gilmore S.P."/>
            <person name="Henske J.K."/>
            <person name="Solomon K.V."/>
            <person name="De Groot R."/>
            <person name="Kuo A."/>
            <person name="Mondo S.J."/>
            <person name="Salamov A.A."/>
            <person name="Labutti K."/>
            <person name="Zhao Z."/>
            <person name="Chiniquy J."/>
            <person name="Barry K."/>
            <person name="Brewer H.M."/>
            <person name="Purvine S.O."/>
            <person name="Wright A.T."/>
            <person name="Boxma B."/>
            <person name="Van Alen T."/>
            <person name="Hackstein J.H."/>
            <person name="Baker S.E."/>
            <person name="Grigoriev I.V."/>
            <person name="O'Malley M.A."/>
        </authorList>
    </citation>
    <scope>NUCLEOTIDE SEQUENCE [LARGE SCALE GENOMIC DNA]</scope>
    <source>
        <strain evidence="7">finn</strain>
    </source>
</reference>
<keyword evidence="1 4" id="KW-0479">Metal-binding</keyword>
<evidence type="ECO:0000313" key="7">
    <source>
        <dbReference type="Proteomes" id="UP000193719"/>
    </source>
</evidence>
<proteinExistence type="predicted"/>
<dbReference type="AlphaFoldDB" id="A0A1Y1VD11"/>
<name>A0A1Y1VD11_9FUNG</name>
<reference evidence="6 7" key="2">
    <citation type="submission" date="2016-08" db="EMBL/GenBank/DDBJ databases">
        <title>Pervasive Adenine N6-methylation of Active Genes in Fungi.</title>
        <authorList>
            <consortium name="DOE Joint Genome Institute"/>
            <person name="Mondo S.J."/>
            <person name="Dannebaum R.O."/>
            <person name="Kuo R.C."/>
            <person name="Labutti K."/>
            <person name="Haridas S."/>
            <person name="Kuo A."/>
            <person name="Salamov A."/>
            <person name="Ahrendt S.R."/>
            <person name="Lipzen A."/>
            <person name="Sullivan W."/>
            <person name="Andreopoulos W.B."/>
            <person name="Clum A."/>
            <person name="Lindquist E."/>
            <person name="Daum C."/>
            <person name="Ramamoorthy G.K."/>
            <person name="Gryganskyi A."/>
            <person name="Culley D."/>
            <person name="Magnuson J.K."/>
            <person name="James T.Y."/>
            <person name="O'Malley M.A."/>
            <person name="Stajich J.E."/>
            <person name="Spatafora J.W."/>
            <person name="Visel A."/>
            <person name="Grigoriev I.V."/>
        </authorList>
    </citation>
    <scope>NUCLEOTIDE SEQUENCE [LARGE SCALE GENOMIC DNA]</scope>
    <source>
        <strain evidence="7">finn</strain>
    </source>
</reference>
<dbReference type="PROSITE" id="PS50023">
    <property type="entry name" value="LIM_DOMAIN_2"/>
    <property type="match status" value="2"/>
</dbReference>
<comment type="caution">
    <text evidence="6">The sequence shown here is derived from an EMBL/GenBank/DDBJ whole genome shotgun (WGS) entry which is preliminary data.</text>
</comment>
<evidence type="ECO:0000313" key="6">
    <source>
        <dbReference type="EMBL" id="ORX51747.1"/>
    </source>
</evidence>
<evidence type="ECO:0000256" key="1">
    <source>
        <dbReference type="ARBA" id="ARBA00022723"/>
    </source>
</evidence>
<dbReference type="PANTHER" id="PTHR46074:SF5">
    <property type="entry name" value="LIM DOMAIN-CONTAINING PROTEIN C"/>
    <property type="match status" value="1"/>
</dbReference>
<gene>
    <name evidence="6" type="ORF">BCR36DRAFT_582791</name>
</gene>
<dbReference type="GO" id="GO:0046872">
    <property type="term" value="F:metal ion binding"/>
    <property type="evidence" value="ECO:0007669"/>
    <property type="project" value="UniProtKB-KW"/>
</dbReference>
<organism evidence="6 7">
    <name type="scientific">Piromyces finnis</name>
    <dbReference type="NCBI Taxonomy" id="1754191"/>
    <lineage>
        <taxon>Eukaryota</taxon>
        <taxon>Fungi</taxon>
        <taxon>Fungi incertae sedis</taxon>
        <taxon>Chytridiomycota</taxon>
        <taxon>Chytridiomycota incertae sedis</taxon>
        <taxon>Neocallimastigomycetes</taxon>
        <taxon>Neocallimastigales</taxon>
        <taxon>Neocallimastigaceae</taxon>
        <taxon>Piromyces</taxon>
    </lineage>
</organism>
<dbReference type="PANTHER" id="PTHR46074">
    <property type="entry name" value="CYSTEINE-RICH PROTEIN CRIP FAMILY MEMBER"/>
    <property type="match status" value="1"/>
</dbReference>
<keyword evidence="2 4" id="KW-0862">Zinc</keyword>
<evidence type="ECO:0000256" key="3">
    <source>
        <dbReference type="ARBA" id="ARBA00023038"/>
    </source>
</evidence>
<sequence>MSETLNFICPYCNESTKTDERFKYIEDQTYHLKCFNCSNCKEPLQNGKFFFNNTPDQSCKLLLCSKCHDAAKPKVQGNGPSRVNAGLYNKPSNPLAANSNNALNEWKNTGSQSSLSNVENGGSYTVKIPKISQQQLSTCKCEKCGNRVYETEKHLADGKIWHVNCYRCTKCNMILKGKNGVETVDKKPYCAKCKESAKGTHYFRH</sequence>
<dbReference type="EMBL" id="MCFH01000017">
    <property type="protein sequence ID" value="ORX51747.1"/>
    <property type="molecule type" value="Genomic_DNA"/>
</dbReference>
<dbReference type="PROSITE" id="PS00478">
    <property type="entry name" value="LIM_DOMAIN_1"/>
    <property type="match status" value="2"/>
</dbReference>
<dbReference type="OrthoDB" id="20689at2759"/>
<dbReference type="SMART" id="SM00132">
    <property type="entry name" value="LIM"/>
    <property type="match status" value="2"/>
</dbReference>
<keyword evidence="7" id="KW-1185">Reference proteome</keyword>
<dbReference type="InterPro" id="IPR001781">
    <property type="entry name" value="Znf_LIM"/>
</dbReference>
<evidence type="ECO:0000256" key="4">
    <source>
        <dbReference type="PROSITE-ProRule" id="PRU00125"/>
    </source>
</evidence>
<dbReference type="CDD" id="cd08368">
    <property type="entry name" value="LIM"/>
    <property type="match status" value="1"/>
</dbReference>
<feature type="domain" description="LIM zinc-binding" evidence="5">
    <location>
        <begin position="7"/>
        <end position="74"/>
    </location>
</feature>
<dbReference type="Proteomes" id="UP000193719">
    <property type="component" value="Unassembled WGS sequence"/>
</dbReference>